<accession>A0ABR1RCI8</accession>
<name>A0ABR1RCI8_9PEZI</name>
<sequence length="105" mass="11374">MNPTRIFLTGLEDPTPGLYILSRIDPNRTETLRMHVGGAGSQAPSVLDDAESQSFVIQALGNTAKLVRGAKYRLYRALLKQIVVSVANLSPVCTVSDQKPPLTSH</sequence>
<reference evidence="1 2" key="1">
    <citation type="submission" date="2023-01" db="EMBL/GenBank/DDBJ databases">
        <title>Analysis of 21 Apiospora genomes using comparative genomics revels a genus with tremendous synthesis potential of carbohydrate active enzymes and secondary metabolites.</title>
        <authorList>
            <person name="Sorensen T."/>
        </authorList>
    </citation>
    <scope>NUCLEOTIDE SEQUENCE [LARGE SCALE GENOMIC DNA]</scope>
    <source>
        <strain evidence="1 2">CBS 20057</strain>
    </source>
</reference>
<dbReference type="EMBL" id="JAQQWI010000016">
    <property type="protein sequence ID" value="KAK8008317.1"/>
    <property type="molecule type" value="Genomic_DNA"/>
</dbReference>
<keyword evidence="2" id="KW-1185">Reference proteome</keyword>
<comment type="caution">
    <text evidence="1">The sequence shown here is derived from an EMBL/GenBank/DDBJ whole genome shotgun (WGS) entry which is preliminary data.</text>
</comment>
<gene>
    <name evidence="1" type="ORF">PG991_010868</name>
</gene>
<dbReference type="Proteomes" id="UP001396898">
    <property type="component" value="Unassembled WGS sequence"/>
</dbReference>
<organism evidence="1 2">
    <name type="scientific">Apiospora marii</name>
    <dbReference type="NCBI Taxonomy" id="335849"/>
    <lineage>
        <taxon>Eukaryota</taxon>
        <taxon>Fungi</taxon>
        <taxon>Dikarya</taxon>
        <taxon>Ascomycota</taxon>
        <taxon>Pezizomycotina</taxon>
        <taxon>Sordariomycetes</taxon>
        <taxon>Xylariomycetidae</taxon>
        <taxon>Amphisphaeriales</taxon>
        <taxon>Apiosporaceae</taxon>
        <taxon>Apiospora</taxon>
    </lineage>
</organism>
<proteinExistence type="predicted"/>
<evidence type="ECO:0000313" key="1">
    <source>
        <dbReference type="EMBL" id="KAK8008317.1"/>
    </source>
</evidence>
<evidence type="ECO:0000313" key="2">
    <source>
        <dbReference type="Proteomes" id="UP001396898"/>
    </source>
</evidence>
<protein>
    <submittedName>
        <fullName evidence="1">Uncharacterized protein</fullName>
    </submittedName>
</protein>